<evidence type="ECO:0000256" key="5">
    <source>
        <dbReference type="ARBA" id="ARBA00022723"/>
    </source>
</evidence>
<keyword evidence="8 14" id="KW-0067">ATP-binding</keyword>
<feature type="domain" description="HMA" evidence="15">
    <location>
        <begin position="1"/>
        <end position="63"/>
    </location>
</feature>
<evidence type="ECO:0000256" key="4">
    <source>
        <dbReference type="ARBA" id="ARBA00022692"/>
    </source>
</evidence>
<dbReference type="InterPro" id="IPR027256">
    <property type="entry name" value="P-typ_ATPase_IB"/>
</dbReference>
<dbReference type="GO" id="GO:0005524">
    <property type="term" value="F:ATP binding"/>
    <property type="evidence" value="ECO:0007669"/>
    <property type="project" value="UniProtKB-UniRule"/>
</dbReference>
<dbReference type="AlphaFoldDB" id="D2MLR5"/>
<dbReference type="GO" id="GO:0016887">
    <property type="term" value="F:ATP hydrolysis activity"/>
    <property type="evidence" value="ECO:0007669"/>
    <property type="project" value="InterPro"/>
</dbReference>
<evidence type="ECO:0000259" key="15">
    <source>
        <dbReference type="PROSITE" id="PS50846"/>
    </source>
</evidence>
<dbReference type="InterPro" id="IPR044492">
    <property type="entry name" value="P_typ_ATPase_HD_dom"/>
</dbReference>
<keyword evidence="7" id="KW-0813">Transport</keyword>
<keyword evidence="4 14" id="KW-0812">Transmembrane</keyword>
<evidence type="ECO:0000313" key="16">
    <source>
        <dbReference type="EMBL" id="EFC06474.1"/>
    </source>
</evidence>
<evidence type="ECO:0000256" key="10">
    <source>
        <dbReference type="ARBA" id="ARBA00022989"/>
    </source>
</evidence>
<evidence type="ECO:0000256" key="11">
    <source>
        <dbReference type="ARBA" id="ARBA00023008"/>
    </source>
</evidence>
<dbReference type="InterPro" id="IPR036412">
    <property type="entry name" value="HAD-like_sf"/>
</dbReference>
<feature type="transmembrane region" description="Helical" evidence="14">
    <location>
        <begin position="350"/>
        <end position="369"/>
    </location>
</feature>
<keyword evidence="14" id="KW-1003">Cell membrane</keyword>
<dbReference type="PANTHER" id="PTHR43520">
    <property type="entry name" value="ATP7, ISOFORM B"/>
    <property type="match status" value="1"/>
</dbReference>
<dbReference type="InterPro" id="IPR001757">
    <property type="entry name" value="P_typ_ATPase"/>
</dbReference>
<evidence type="ECO:0000256" key="8">
    <source>
        <dbReference type="ARBA" id="ARBA00022840"/>
    </source>
</evidence>
<dbReference type="STRING" id="679192.HMPREF9013_1420"/>
<dbReference type="NCBIfam" id="TIGR01494">
    <property type="entry name" value="ATPase_P-type"/>
    <property type="match status" value="1"/>
</dbReference>
<dbReference type="GO" id="GO:0005886">
    <property type="term" value="C:plasma membrane"/>
    <property type="evidence" value="ECO:0007669"/>
    <property type="project" value="UniProtKB-SubCell"/>
</dbReference>
<dbReference type="GO" id="GO:0043682">
    <property type="term" value="F:P-type divalent copper transporter activity"/>
    <property type="evidence" value="ECO:0007669"/>
    <property type="project" value="TreeGrafter"/>
</dbReference>
<evidence type="ECO:0000313" key="17">
    <source>
        <dbReference type="Proteomes" id="UP000005017"/>
    </source>
</evidence>
<keyword evidence="5 14" id="KW-0479">Metal-binding</keyword>
<protein>
    <recommendedName>
        <fullName evidence="3">P-type Cu(+) transporter</fullName>
        <ecNumber evidence="3">7.2.2.8</ecNumber>
    </recommendedName>
</protein>
<dbReference type="Gene3D" id="3.40.1110.10">
    <property type="entry name" value="Calcium-transporting ATPase, cytoplasmic domain N"/>
    <property type="match status" value="1"/>
</dbReference>
<dbReference type="InterPro" id="IPR008250">
    <property type="entry name" value="ATPase_P-typ_transduc_dom_A_sf"/>
</dbReference>
<evidence type="ECO:0000256" key="7">
    <source>
        <dbReference type="ARBA" id="ARBA00022796"/>
    </source>
</evidence>
<dbReference type="InterPro" id="IPR006121">
    <property type="entry name" value="HMA_dom"/>
</dbReference>
<keyword evidence="7" id="KW-0187">Copper transport</keyword>
<evidence type="ECO:0000256" key="6">
    <source>
        <dbReference type="ARBA" id="ARBA00022741"/>
    </source>
</evidence>
<evidence type="ECO:0000256" key="1">
    <source>
        <dbReference type="ARBA" id="ARBA00004651"/>
    </source>
</evidence>
<feature type="transmembrane region" description="Helical" evidence="14">
    <location>
        <begin position="155"/>
        <end position="173"/>
    </location>
</feature>
<dbReference type="Gene3D" id="2.70.150.10">
    <property type="entry name" value="Calcium-transporting ATPase, cytoplasmic transduction domain A"/>
    <property type="match status" value="1"/>
</dbReference>
<dbReference type="Pfam" id="PF00122">
    <property type="entry name" value="E1-E2_ATPase"/>
    <property type="match status" value="1"/>
</dbReference>
<proteinExistence type="inferred from homology"/>
<comment type="caution">
    <text evidence="16">The sequence shown here is derived from an EMBL/GenBank/DDBJ whole genome shotgun (WGS) entry which is preliminary data.</text>
</comment>
<evidence type="ECO:0000256" key="12">
    <source>
        <dbReference type="ARBA" id="ARBA00023136"/>
    </source>
</evidence>
<keyword evidence="16" id="KW-0378">Hydrolase</keyword>
<keyword evidence="6 14" id="KW-0547">Nucleotide-binding</keyword>
<accession>D2MLR5</accession>
<name>D2MLR5_9FIRM</name>
<dbReference type="InterPro" id="IPR017969">
    <property type="entry name" value="Heavy-metal-associated_CS"/>
</dbReference>
<dbReference type="PROSITE" id="PS01047">
    <property type="entry name" value="HMA_1"/>
    <property type="match status" value="1"/>
</dbReference>
<evidence type="ECO:0000256" key="14">
    <source>
        <dbReference type="RuleBase" id="RU362081"/>
    </source>
</evidence>
<dbReference type="InterPro" id="IPR036163">
    <property type="entry name" value="HMA_dom_sf"/>
</dbReference>
<dbReference type="NCBIfam" id="TIGR01525">
    <property type="entry name" value="ATPase-IB_hvy"/>
    <property type="match status" value="1"/>
</dbReference>
<dbReference type="InterPro" id="IPR023214">
    <property type="entry name" value="HAD_sf"/>
</dbReference>
<dbReference type="PROSITE" id="PS50846">
    <property type="entry name" value="HMA_2"/>
    <property type="match status" value="1"/>
</dbReference>
<evidence type="ECO:0000256" key="9">
    <source>
        <dbReference type="ARBA" id="ARBA00022967"/>
    </source>
</evidence>
<dbReference type="InterPro" id="IPR018303">
    <property type="entry name" value="ATPase_P-typ_P_site"/>
</dbReference>
<dbReference type="PRINTS" id="PR00119">
    <property type="entry name" value="CATATPASE"/>
</dbReference>
<dbReference type="SFLD" id="SFLDS00003">
    <property type="entry name" value="Haloacid_Dehalogenase"/>
    <property type="match status" value="1"/>
</dbReference>
<gene>
    <name evidence="16" type="ORF">HMPREF9013_1420</name>
</gene>
<keyword evidence="10 14" id="KW-1133">Transmembrane helix</keyword>
<keyword evidence="9" id="KW-1278">Translocase</keyword>
<dbReference type="EC" id="7.2.2.8" evidence="3"/>
<dbReference type="NCBIfam" id="TIGR01511">
    <property type="entry name" value="ATPase-IB1_Cu"/>
    <property type="match status" value="1"/>
</dbReference>
<dbReference type="Pfam" id="PF00702">
    <property type="entry name" value="Hydrolase"/>
    <property type="match status" value="1"/>
</dbReference>
<dbReference type="CDD" id="cd02094">
    <property type="entry name" value="P-type_ATPase_Cu-like"/>
    <property type="match status" value="1"/>
</dbReference>
<dbReference type="PRINTS" id="PR00943">
    <property type="entry name" value="CUATPASE"/>
</dbReference>
<dbReference type="InterPro" id="IPR059000">
    <property type="entry name" value="ATPase_P-type_domA"/>
</dbReference>
<feature type="transmembrane region" description="Helical" evidence="14">
    <location>
        <begin position="121"/>
        <end position="143"/>
    </location>
</feature>
<dbReference type="GO" id="GO:0055070">
    <property type="term" value="P:copper ion homeostasis"/>
    <property type="evidence" value="ECO:0007669"/>
    <property type="project" value="TreeGrafter"/>
</dbReference>
<evidence type="ECO:0000256" key="3">
    <source>
        <dbReference type="ARBA" id="ARBA00012517"/>
    </source>
</evidence>
<dbReference type="Gene3D" id="3.40.50.1000">
    <property type="entry name" value="HAD superfamily/HAD-like"/>
    <property type="match status" value="1"/>
</dbReference>
<keyword evidence="17" id="KW-1185">Reference proteome</keyword>
<dbReference type="GO" id="GO:0140581">
    <property type="term" value="F:P-type monovalent copper transporter activity"/>
    <property type="evidence" value="ECO:0007669"/>
    <property type="project" value="UniProtKB-EC"/>
</dbReference>
<evidence type="ECO:0000256" key="13">
    <source>
        <dbReference type="ARBA" id="ARBA00049289"/>
    </source>
</evidence>
<dbReference type="eggNOG" id="COG2217">
    <property type="taxonomic scope" value="Bacteria"/>
</dbReference>
<dbReference type="SFLD" id="SFLDF00027">
    <property type="entry name" value="p-type_atpase"/>
    <property type="match status" value="1"/>
</dbReference>
<comment type="subcellular location">
    <subcellularLocation>
        <location evidence="1">Cell membrane</location>
        <topology evidence="1">Multi-pass membrane protein</topology>
    </subcellularLocation>
</comment>
<feature type="transmembrane region" description="Helical" evidence="14">
    <location>
        <begin position="684"/>
        <end position="705"/>
    </location>
</feature>
<keyword evidence="7" id="KW-0406">Ion transport</keyword>
<reference evidence="17" key="1">
    <citation type="submission" date="2009-12" db="EMBL/GenBank/DDBJ databases">
        <title>Sequence of Clostridiales genomosp. BVAB3 str. UPII9-5.</title>
        <authorList>
            <person name="Madupu R."/>
            <person name="Durkin A.S."/>
            <person name="Torralba M."/>
            <person name="Methe B."/>
            <person name="Sutton G.G."/>
            <person name="Strausberg R.L."/>
            <person name="Nelson K.E."/>
        </authorList>
    </citation>
    <scope>NUCLEOTIDE SEQUENCE [LARGE SCALE GENOMIC DNA]</scope>
    <source>
        <strain evidence="17">W1219</strain>
    </source>
</reference>
<dbReference type="PANTHER" id="PTHR43520:SF8">
    <property type="entry name" value="P-TYPE CU(+) TRANSPORTER"/>
    <property type="match status" value="1"/>
</dbReference>
<dbReference type="SUPFAM" id="SSF81653">
    <property type="entry name" value="Calcium ATPase, transduction domain A"/>
    <property type="match status" value="1"/>
</dbReference>
<comment type="similarity">
    <text evidence="2 14">Belongs to the cation transport ATPase (P-type) (TC 3.A.3) family. Type IB subfamily.</text>
</comment>
<dbReference type="FunFam" id="2.70.150.10:FF:000002">
    <property type="entry name" value="Copper-transporting ATPase 1, putative"/>
    <property type="match status" value="1"/>
</dbReference>
<dbReference type="CDD" id="cd00371">
    <property type="entry name" value="HMA"/>
    <property type="match status" value="1"/>
</dbReference>
<dbReference type="InterPro" id="IPR023298">
    <property type="entry name" value="ATPase_P-typ_TM_dom_sf"/>
</dbReference>
<dbReference type="SUPFAM" id="SSF81665">
    <property type="entry name" value="Calcium ATPase, transmembrane domain M"/>
    <property type="match status" value="1"/>
</dbReference>
<dbReference type="SFLD" id="SFLDG00002">
    <property type="entry name" value="C1.7:_P-type_atpase_like"/>
    <property type="match status" value="1"/>
</dbReference>
<comment type="catalytic activity">
    <reaction evidence="13">
        <text>Cu(+)(in) + ATP + H2O = Cu(+)(out) + ADP + phosphate + H(+)</text>
        <dbReference type="Rhea" id="RHEA:25792"/>
        <dbReference type="ChEBI" id="CHEBI:15377"/>
        <dbReference type="ChEBI" id="CHEBI:15378"/>
        <dbReference type="ChEBI" id="CHEBI:30616"/>
        <dbReference type="ChEBI" id="CHEBI:43474"/>
        <dbReference type="ChEBI" id="CHEBI:49552"/>
        <dbReference type="ChEBI" id="CHEBI:456216"/>
        <dbReference type="EC" id="7.2.2.8"/>
    </reaction>
</comment>
<dbReference type="GO" id="GO:0005507">
    <property type="term" value="F:copper ion binding"/>
    <property type="evidence" value="ECO:0007669"/>
    <property type="project" value="TreeGrafter"/>
</dbReference>
<dbReference type="RefSeq" id="WP_006626336.1">
    <property type="nucleotide sequence ID" value="NZ_ADFR01000001.1"/>
</dbReference>
<feature type="transmembrane region" description="Helical" evidence="14">
    <location>
        <begin position="711"/>
        <end position="732"/>
    </location>
</feature>
<dbReference type="PROSITE" id="PS00154">
    <property type="entry name" value="ATPASE_E1_E2"/>
    <property type="match status" value="1"/>
</dbReference>
<organism evidence="16 17">
    <name type="scientific">Bulleidia extructa W1219</name>
    <dbReference type="NCBI Taxonomy" id="679192"/>
    <lineage>
        <taxon>Bacteria</taxon>
        <taxon>Bacillati</taxon>
        <taxon>Bacillota</taxon>
        <taxon>Erysipelotrichia</taxon>
        <taxon>Erysipelotrichales</taxon>
        <taxon>Erysipelotrichaceae</taxon>
        <taxon>Bulleidia</taxon>
    </lineage>
</organism>
<dbReference type="SUPFAM" id="SSF55008">
    <property type="entry name" value="HMA, heavy metal-associated domain"/>
    <property type="match status" value="1"/>
</dbReference>
<evidence type="ECO:0000256" key="2">
    <source>
        <dbReference type="ARBA" id="ARBA00006024"/>
    </source>
</evidence>
<dbReference type="InterPro" id="IPR023299">
    <property type="entry name" value="ATPase_P-typ_cyto_dom_N"/>
</dbReference>
<keyword evidence="11" id="KW-0186">Copper</keyword>
<dbReference type="Gene3D" id="3.30.70.100">
    <property type="match status" value="1"/>
</dbReference>
<dbReference type="Proteomes" id="UP000005017">
    <property type="component" value="Unassembled WGS sequence"/>
</dbReference>
<feature type="transmembrane region" description="Helical" evidence="14">
    <location>
        <begin position="89"/>
        <end position="109"/>
    </location>
</feature>
<dbReference type="SUPFAM" id="SSF56784">
    <property type="entry name" value="HAD-like"/>
    <property type="match status" value="1"/>
</dbReference>
<keyword evidence="12 14" id="KW-0472">Membrane</keyword>
<dbReference type="Pfam" id="PF00403">
    <property type="entry name" value="HMA"/>
    <property type="match status" value="1"/>
</dbReference>
<feature type="transmembrane region" description="Helical" evidence="14">
    <location>
        <begin position="381"/>
        <end position="408"/>
    </location>
</feature>
<sequence length="763" mass="83429">MEKYQVKGMSCAACQSAVEKAVKKVPGVKSCSVSLLTNSMVVEGNVNHEEIETAVEKAGYRIVLNEQKGKQSLGNELPEEETPKLVKRFVASLVIILILMYFSMGYRMFHWPLPSFLDQNYMALGLIQAILAFGVMGINYAFFVSGWKSLFHLTPNMDTLVTLGSGISYFWSIGTLFRMTTASISEQMWLAHHQYYFESAAMILVFIILGKTLEAYSKGKTTNALKSLIQLSPNEACLLIHGKEKRVSVEEVKVGDFILVKAGEKIAVDGVILEGQATVDESTLTGESLPVDKKVGDVVRAATINKTGYIVIRATQVGEDTSLAQIIELVKEASMTKAPIAKIADQISSVFVPSVLGISFVVFLIWLWISQDISLSMQHAVSVMVVACPCALGLATPVAIMVGSGVGFQNGLLFKTSESLEEMAKMDIIALDKTGTITKGQPQVVEVFEEREELWPLAYALEAKSEHPFAKAIVRKAMKRKIVLQEVQQFETLVGHGLKAYVNGNEVVGGSYRYISSLSLLSEAQKQALEAQANMGRTPLLFIQNGCYLGAMIVADPIKEDSKEAIEILQNTGREVVMITGDQEATAQAIGKQVGVKHVIAGVLPNEKEEVISWLKNFGKVAMVGDGINDAPALTKANLGLAIGAGTDVAVEAADIVLSQSSLKEVVQAIDLSEKTVNVIHENLFWAFIYNLILVPSATGFIPGITIEPMWAAAAMALSSVTVVLNALRLNYMNIKRVPKNKKKIEIHWEEWKEKRKSQMKKL</sequence>
<feature type="transmembrane region" description="Helical" evidence="14">
    <location>
        <begin position="193"/>
        <end position="210"/>
    </location>
</feature>
<dbReference type="EMBL" id="ADFR01000001">
    <property type="protein sequence ID" value="EFC06474.1"/>
    <property type="molecule type" value="Genomic_DNA"/>
</dbReference>